<feature type="region of interest" description="Disordered" evidence="1">
    <location>
        <begin position="172"/>
        <end position="235"/>
    </location>
</feature>
<reference evidence="2" key="1">
    <citation type="journal article" date="2020" name="Stud. Mycol.">
        <title>101 Dothideomycetes genomes: a test case for predicting lifestyles and emergence of pathogens.</title>
        <authorList>
            <person name="Haridas S."/>
            <person name="Albert R."/>
            <person name="Binder M."/>
            <person name="Bloem J."/>
            <person name="Labutti K."/>
            <person name="Salamov A."/>
            <person name="Andreopoulos B."/>
            <person name="Baker S."/>
            <person name="Barry K."/>
            <person name="Bills G."/>
            <person name="Bluhm B."/>
            <person name="Cannon C."/>
            <person name="Castanera R."/>
            <person name="Culley D."/>
            <person name="Daum C."/>
            <person name="Ezra D."/>
            <person name="Gonzalez J."/>
            <person name="Henrissat B."/>
            <person name="Kuo A."/>
            <person name="Liang C."/>
            <person name="Lipzen A."/>
            <person name="Lutzoni F."/>
            <person name="Magnuson J."/>
            <person name="Mondo S."/>
            <person name="Nolan M."/>
            <person name="Ohm R."/>
            <person name="Pangilinan J."/>
            <person name="Park H.-J."/>
            <person name="Ramirez L."/>
            <person name="Alfaro M."/>
            <person name="Sun H."/>
            <person name="Tritt A."/>
            <person name="Yoshinaga Y."/>
            <person name="Zwiers L.-H."/>
            <person name="Turgeon B."/>
            <person name="Goodwin S."/>
            <person name="Spatafora J."/>
            <person name="Crous P."/>
            <person name="Grigoriev I."/>
        </authorList>
    </citation>
    <scope>NUCLEOTIDE SEQUENCE</scope>
    <source>
        <strain evidence="2">CBS 125425</strain>
    </source>
</reference>
<gene>
    <name evidence="2" type="ORF">EJ04DRAFT_548268</name>
</gene>
<evidence type="ECO:0000256" key="1">
    <source>
        <dbReference type="SAM" id="MobiDB-lite"/>
    </source>
</evidence>
<dbReference type="AlphaFoldDB" id="A0A9P4R862"/>
<comment type="caution">
    <text evidence="2">The sequence shown here is derived from an EMBL/GenBank/DDBJ whole genome shotgun (WGS) entry which is preliminary data.</text>
</comment>
<dbReference type="Proteomes" id="UP000799444">
    <property type="component" value="Unassembled WGS sequence"/>
</dbReference>
<accession>A0A9P4R862</accession>
<feature type="region of interest" description="Disordered" evidence="1">
    <location>
        <begin position="78"/>
        <end position="99"/>
    </location>
</feature>
<proteinExistence type="predicted"/>
<keyword evidence="3" id="KW-1185">Reference proteome</keyword>
<organism evidence="2 3">
    <name type="scientific">Polyplosphaeria fusca</name>
    <dbReference type="NCBI Taxonomy" id="682080"/>
    <lineage>
        <taxon>Eukaryota</taxon>
        <taxon>Fungi</taxon>
        <taxon>Dikarya</taxon>
        <taxon>Ascomycota</taxon>
        <taxon>Pezizomycotina</taxon>
        <taxon>Dothideomycetes</taxon>
        <taxon>Pleosporomycetidae</taxon>
        <taxon>Pleosporales</taxon>
        <taxon>Tetraplosphaeriaceae</taxon>
        <taxon>Polyplosphaeria</taxon>
    </lineage>
</organism>
<evidence type="ECO:0000313" key="2">
    <source>
        <dbReference type="EMBL" id="KAF2740739.1"/>
    </source>
</evidence>
<feature type="compositionally biased region" description="Pro residues" evidence="1">
    <location>
        <begin position="178"/>
        <end position="189"/>
    </location>
</feature>
<name>A0A9P4R862_9PLEO</name>
<evidence type="ECO:0000313" key="3">
    <source>
        <dbReference type="Proteomes" id="UP000799444"/>
    </source>
</evidence>
<protein>
    <submittedName>
        <fullName evidence="2">Uncharacterized protein</fullName>
    </submittedName>
</protein>
<dbReference type="EMBL" id="ML996099">
    <property type="protein sequence ID" value="KAF2740739.1"/>
    <property type="molecule type" value="Genomic_DNA"/>
</dbReference>
<sequence length="235" mass="26071">MAPNNSARPPWTVGPWDRVVCALPGDSAVTGPPLRQDTSTRLDSYGGSLTAAITVAAENDMAEACVNVGQVREWQTSYRPNPRLEPPLANPRKSQMPPLNQMSMPPLPGMTLRLTPSILNHRSQSHFLNCSETKTAIYRKSWKRRWSKCLPYDANNASYMNSKPNMRKYVPISKLNPPQTPSSTPPPIPPHKRPSFPHSPRTLVVPAHTNATRRPPTRCRPPGIHHIAPHTPVLA</sequence>